<dbReference type="Gene3D" id="1.20.120.450">
    <property type="entry name" value="dinb family like domain"/>
    <property type="match status" value="1"/>
</dbReference>
<accession>A0ABT0R5X1</accession>
<reference evidence="1" key="1">
    <citation type="submission" date="2022-02" db="EMBL/GenBank/DDBJ databases">
        <authorList>
            <person name="Lee M."/>
            <person name="Kim S.-J."/>
            <person name="Jung M.-Y."/>
        </authorList>
    </citation>
    <scope>NUCLEOTIDE SEQUENCE</scope>
    <source>
        <strain evidence="1">JHP9</strain>
    </source>
</reference>
<dbReference type="InterPro" id="IPR034660">
    <property type="entry name" value="DinB/YfiT-like"/>
</dbReference>
<dbReference type="SUPFAM" id="SSF109854">
    <property type="entry name" value="DinB/YfiT-like putative metalloenzymes"/>
    <property type="match status" value="1"/>
</dbReference>
<sequence length="161" mass="17080">MTSSEKAALLGWLRAKRAHVLSQLDGLSDAQLRTPVLPSGWSPLGLVRHLTLSDERFWCEVVIAGGPLDFWPEGEGADWTVGADESASAVLDAYRAASAASDAILEARSLDDPLGAPSEAPPGYADVRAVLVHLLVETATHAGHLDAARELIDGRQHLVLS</sequence>
<name>A0ABT0R5X1_9MICO</name>
<evidence type="ECO:0000313" key="2">
    <source>
        <dbReference type="Proteomes" id="UP001203761"/>
    </source>
</evidence>
<dbReference type="EMBL" id="JAKNCJ010000011">
    <property type="protein sequence ID" value="MCL6424315.1"/>
    <property type="molecule type" value="Genomic_DNA"/>
</dbReference>
<dbReference type="Pfam" id="PF04978">
    <property type="entry name" value="MST"/>
    <property type="match status" value="1"/>
</dbReference>
<keyword evidence="2" id="KW-1185">Reference proteome</keyword>
<protein>
    <submittedName>
        <fullName evidence="1">DinB family protein</fullName>
    </submittedName>
</protein>
<proteinExistence type="predicted"/>
<gene>
    <name evidence="1" type="ORF">Bequi_13165</name>
</gene>
<dbReference type="Proteomes" id="UP001203761">
    <property type="component" value="Unassembled WGS sequence"/>
</dbReference>
<dbReference type="InterPro" id="IPR007061">
    <property type="entry name" value="MST-like"/>
</dbReference>
<dbReference type="RefSeq" id="WP_249738393.1">
    <property type="nucleotide sequence ID" value="NZ_JAKNCJ010000011.1"/>
</dbReference>
<organism evidence="1 2">
    <name type="scientific">Brachybacterium equifaecis</name>
    <dbReference type="NCBI Taxonomy" id="2910770"/>
    <lineage>
        <taxon>Bacteria</taxon>
        <taxon>Bacillati</taxon>
        <taxon>Actinomycetota</taxon>
        <taxon>Actinomycetes</taxon>
        <taxon>Micrococcales</taxon>
        <taxon>Dermabacteraceae</taxon>
        <taxon>Brachybacterium</taxon>
    </lineage>
</organism>
<evidence type="ECO:0000313" key="1">
    <source>
        <dbReference type="EMBL" id="MCL6424315.1"/>
    </source>
</evidence>
<comment type="caution">
    <text evidence="1">The sequence shown here is derived from an EMBL/GenBank/DDBJ whole genome shotgun (WGS) entry which is preliminary data.</text>
</comment>